<dbReference type="Proteomes" id="UP000676776">
    <property type="component" value="Unassembled WGS sequence"/>
</dbReference>
<feature type="transmembrane region" description="Helical" evidence="1">
    <location>
        <begin position="244"/>
        <end position="263"/>
    </location>
</feature>
<dbReference type="PANTHER" id="PTHR37305">
    <property type="entry name" value="INTEGRAL MEMBRANE PROTEIN-RELATED"/>
    <property type="match status" value="1"/>
</dbReference>
<dbReference type="Pfam" id="PF12730">
    <property type="entry name" value="ABC2_membrane_4"/>
    <property type="match status" value="1"/>
</dbReference>
<keyword evidence="1" id="KW-0472">Membrane</keyword>
<keyword evidence="1" id="KW-1133">Transmembrane helix</keyword>
<dbReference type="PANTHER" id="PTHR37305:SF1">
    <property type="entry name" value="MEMBRANE PROTEIN"/>
    <property type="match status" value="1"/>
</dbReference>
<comment type="caution">
    <text evidence="2">The sequence shown here is derived from an EMBL/GenBank/DDBJ whole genome shotgun (WGS) entry which is preliminary data.</text>
</comment>
<proteinExistence type="predicted"/>
<accession>A0ABS3SYR0</accession>
<feature type="transmembrane region" description="Helical" evidence="1">
    <location>
        <begin position="21"/>
        <end position="38"/>
    </location>
</feature>
<feature type="transmembrane region" description="Helical" evidence="1">
    <location>
        <begin position="118"/>
        <end position="144"/>
    </location>
</feature>
<reference evidence="2 3" key="1">
    <citation type="submission" date="2021-03" db="EMBL/GenBank/DDBJ databases">
        <title>Winogradskyella sp. nov., isolated from costal sediment.</title>
        <authorList>
            <person name="Gao C."/>
        </authorList>
    </citation>
    <scope>NUCLEOTIDE SEQUENCE [LARGE SCALE GENOMIC DNA]</scope>
    <source>
        <strain evidence="2 3">DF17</strain>
    </source>
</reference>
<name>A0ABS3SYR0_9FLAO</name>
<keyword evidence="3" id="KW-1185">Reference proteome</keyword>
<dbReference type="RefSeq" id="WP_208152404.1">
    <property type="nucleotide sequence ID" value="NZ_JAGEVF010000002.1"/>
</dbReference>
<keyword evidence="1" id="KW-0812">Transmembrane</keyword>
<dbReference type="EMBL" id="JAGEVF010000002">
    <property type="protein sequence ID" value="MBO3115625.1"/>
    <property type="molecule type" value="Genomic_DNA"/>
</dbReference>
<organism evidence="2 3">
    <name type="scientific">Winogradskyella pelagia</name>
    <dbReference type="NCBI Taxonomy" id="2819984"/>
    <lineage>
        <taxon>Bacteria</taxon>
        <taxon>Pseudomonadati</taxon>
        <taxon>Bacteroidota</taxon>
        <taxon>Flavobacteriia</taxon>
        <taxon>Flavobacteriales</taxon>
        <taxon>Flavobacteriaceae</taxon>
        <taxon>Winogradskyella</taxon>
    </lineage>
</organism>
<evidence type="ECO:0000313" key="2">
    <source>
        <dbReference type="EMBL" id="MBO3115625.1"/>
    </source>
</evidence>
<protein>
    <submittedName>
        <fullName evidence="2">ABC transporter permease</fullName>
    </submittedName>
</protein>
<feature type="transmembrane region" description="Helical" evidence="1">
    <location>
        <begin position="168"/>
        <end position="193"/>
    </location>
</feature>
<sequence length="278" mass="31729">MKALLYTEIYKLFCSSRTYTTFAIAIVLMAIINLGLYTDGENILSFILKPLKDYFILEGNILNGYLIAYFSLNTLWVHIPVLVIIVGTYIFSSEFEYGTIKVLLSQPISRTQLIVSKLAAMVLYNIMFMTVLALFALVPSVLIFGKGDVMVLNDGLHFILESSFLKRYVLTILFATLAMIAFSSMGMFLAIWFKNTLTSILVAFGVLIFHTLIQSFVLALSSGWQQLLFTFHMSMWQQFFVTEVPIRMIVKSAIFLIAMTLIFTQLTIYRFKYINISE</sequence>
<feature type="transmembrane region" description="Helical" evidence="1">
    <location>
        <begin position="200"/>
        <end position="224"/>
    </location>
</feature>
<evidence type="ECO:0000313" key="3">
    <source>
        <dbReference type="Proteomes" id="UP000676776"/>
    </source>
</evidence>
<evidence type="ECO:0000256" key="1">
    <source>
        <dbReference type="SAM" id="Phobius"/>
    </source>
</evidence>
<feature type="transmembrane region" description="Helical" evidence="1">
    <location>
        <begin position="66"/>
        <end position="91"/>
    </location>
</feature>
<gene>
    <name evidence="2" type="ORF">J4050_02640</name>
</gene>